<sequence length="80" mass="8546">SVFKSFPTLSLLPPRPSTCRDVTRGEVQTTSNPMIVTDVCLPCLSLAAEEASKQTQTAINSVAARAQDSIKGFGQKLAHK</sequence>
<evidence type="ECO:0000313" key="1">
    <source>
        <dbReference type="Ensembl" id="ENSCMIP00000000974.1"/>
    </source>
</evidence>
<reference evidence="2" key="3">
    <citation type="journal article" date="2014" name="Nature">
        <title>Elephant shark genome provides unique insights into gnathostome evolution.</title>
        <authorList>
            <consortium name="International Elephant Shark Genome Sequencing Consortium"/>
            <person name="Venkatesh B."/>
            <person name="Lee A.P."/>
            <person name="Ravi V."/>
            <person name="Maurya A.K."/>
            <person name="Lian M.M."/>
            <person name="Swann J.B."/>
            <person name="Ohta Y."/>
            <person name="Flajnik M.F."/>
            <person name="Sutoh Y."/>
            <person name="Kasahara M."/>
            <person name="Hoon S."/>
            <person name="Gangu V."/>
            <person name="Roy S.W."/>
            <person name="Irimia M."/>
            <person name="Korzh V."/>
            <person name="Kondrychyn I."/>
            <person name="Lim Z.W."/>
            <person name="Tay B.H."/>
            <person name="Tohari S."/>
            <person name="Kong K.W."/>
            <person name="Ho S."/>
            <person name="Lorente-Galdos B."/>
            <person name="Quilez J."/>
            <person name="Marques-Bonet T."/>
            <person name="Raney B.J."/>
            <person name="Ingham P.W."/>
            <person name="Tay A."/>
            <person name="Hillier L.W."/>
            <person name="Minx P."/>
            <person name="Boehm T."/>
            <person name="Wilson R.K."/>
            <person name="Brenner S."/>
            <person name="Warren W.C."/>
        </authorList>
    </citation>
    <scope>NUCLEOTIDE SEQUENCE [LARGE SCALE GENOMIC DNA]</scope>
</reference>
<reference evidence="2" key="1">
    <citation type="journal article" date="2006" name="Science">
        <title>Ancient noncoding elements conserved in the human genome.</title>
        <authorList>
            <person name="Venkatesh B."/>
            <person name="Kirkness E.F."/>
            <person name="Loh Y.H."/>
            <person name="Halpern A.L."/>
            <person name="Lee A.P."/>
            <person name="Johnson J."/>
            <person name="Dandona N."/>
            <person name="Viswanathan L.D."/>
            <person name="Tay A."/>
            <person name="Venter J.C."/>
            <person name="Strausberg R.L."/>
            <person name="Brenner S."/>
        </authorList>
    </citation>
    <scope>NUCLEOTIDE SEQUENCE [LARGE SCALE GENOMIC DNA]</scope>
</reference>
<dbReference type="InParanoid" id="A0A4W3GSI6"/>
<name>A0A4W3GSI6_CALMI</name>
<keyword evidence="2" id="KW-1185">Reference proteome</keyword>
<reference evidence="1" key="4">
    <citation type="submission" date="2025-08" db="UniProtKB">
        <authorList>
            <consortium name="Ensembl"/>
        </authorList>
    </citation>
    <scope>IDENTIFICATION</scope>
</reference>
<reference evidence="1" key="5">
    <citation type="submission" date="2025-09" db="UniProtKB">
        <authorList>
            <consortium name="Ensembl"/>
        </authorList>
    </citation>
    <scope>IDENTIFICATION</scope>
</reference>
<organism evidence="1 2">
    <name type="scientific">Callorhinchus milii</name>
    <name type="common">Ghost shark</name>
    <dbReference type="NCBI Taxonomy" id="7868"/>
    <lineage>
        <taxon>Eukaryota</taxon>
        <taxon>Metazoa</taxon>
        <taxon>Chordata</taxon>
        <taxon>Craniata</taxon>
        <taxon>Vertebrata</taxon>
        <taxon>Chondrichthyes</taxon>
        <taxon>Holocephali</taxon>
        <taxon>Chimaeriformes</taxon>
        <taxon>Callorhinchidae</taxon>
        <taxon>Callorhinchus</taxon>
    </lineage>
</organism>
<protein>
    <submittedName>
        <fullName evidence="1">Uncharacterized protein</fullName>
    </submittedName>
</protein>
<dbReference type="Proteomes" id="UP000314986">
    <property type="component" value="Unassembled WGS sequence"/>
</dbReference>
<accession>A0A4W3GSI6</accession>
<proteinExistence type="predicted"/>
<dbReference type="Ensembl" id="ENSCMIT00000001026.1">
    <property type="protein sequence ID" value="ENSCMIP00000000974.1"/>
    <property type="gene ID" value="ENSCMIG00000000663.1"/>
</dbReference>
<evidence type="ECO:0000313" key="2">
    <source>
        <dbReference type="Proteomes" id="UP000314986"/>
    </source>
</evidence>
<dbReference type="AlphaFoldDB" id="A0A4W3GSI6"/>
<reference evidence="2" key="2">
    <citation type="journal article" date="2007" name="PLoS Biol.">
        <title>Survey sequencing and comparative analysis of the elephant shark (Callorhinchus milii) genome.</title>
        <authorList>
            <person name="Venkatesh B."/>
            <person name="Kirkness E.F."/>
            <person name="Loh Y.H."/>
            <person name="Halpern A.L."/>
            <person name="Lee A.P."/>
            <person name="Johnson J."/>
            <person name="Dandona N."/>
            <person name="Viswanathan L.D."/>
            <person name="Tay A."/>
            <person name="Venter J.C."/>
            <person name="Strausberg R.L."/>
            <person name="Brenner S."/>
        </authorList>
    </citation>
    <scope>NUCLEOTIDE SEQUENCE [LARGE SCALE GENOMIC DNA]</scope>
</reference>